<gene>
    <name evidence="6" type="ORF">SM757_14210</name>
</gene>
<evidence type="ECO:0000313" key="6">
    <source>
        <dbReference type="EMBL" id="MDZ5457729.1"/>
    </source>
</evidence>
<organism evidence="6 7">
    <name type="scientific">Azohydromonas lata</name>
    <dbReference type="NCBI Taxonomy" id="45677"/>
    <lineage>
        <taxon>Bacteria</taxon>
        <taxon>Pseudomonadati</taxon>
        <taxon>Pseudomonadota</taxon>
        <taxon>Betaproteobacteria</taxon>
        <taxon>Burkholderiales</taxon>
        <taxon>Sphaerotilaceae</taxon>
        <taxon>Azohydromonas</taxon>
    </lineage>
</organism>
<keyword evidence="7" id="KW-1185">Reference proteome</keyword>
<dbReference type="InterPro" id="IPR015424">
    <property type="entry name" value="PyrdxlP-dep_Trfase"/>
</dbReference>
<dbReference type="RefSeq" id="WP_322465961.1">
    <property type="nucleotide sequence ID" value="NZ_JAXOJX010000021.1"/>
</dbReference>
<dbReference type="Proteomes" id="UP001293718">
    <property type="component" value="Unassembled WGS sequence"/>
</dbReference>
<dbReference type="EMBL" id="JAXOJX010000021">
    <property type="protein sequence ID" value="MDZ5457729.1"/>
    <property type="molecule type" value="Genomic_DNA"/>
</dbReference>
<dbReference type="GO" id="GO:0008483">
    <property type="term" value="F:transaminase activity"/>
    <property type="evidence" value="ECO:0007669"/>
    <property type="project" value="UniProtKB-KW"/>
</dbReference>
<evidence type="ECO:0000256" key="4">
    <source>
        <dbReference type="ARBA" id="ARBA00022898"/>
    </source>
</evidence>
<proteinExistence type="predicted"/>
<feature type="domain" description="Aminotransferase class I/classII large" evidence="5">
    <location>
        <begin position="65"/>
        <end position="403"/>
    </location>
</feature>
<evidence type="ECO:0000259" key="5">
    <source>
        <dbReference type="Pfam" id="PF00155"/>
    </source>
</evidence>
<comment type="cofactor">
    <cofactor evidence="1">
        <name>pyridoxal 5'-phosphate</name>
        <dbReference type="ChEBI" id="CHEBI:597326"/>
    </cofactor>
</comment>
<reference evidence="6 7" key="1">
    <citation type="submission" date="2023-11" db="EMBL/GenBank/DDBJ databases">
        <title>Draft genome of Azohydromonas lata strain H1 (DSM1123), a polyhydroxyalkanoate producer.</title>
        <authorList>
            <person name="Traversa D."/>
            <person name="D'Addabbo P."/>
            <person name="Pazzani C."/>
            <person name="Manzari C."/>
            <person name="Chiara M."/>
            <person name="Scrascia M."/>
        </authorList>
    </citation>
    <scope>NUCLEOTIDE SEQUENCE [LARGE SCALE GENOMIC DNA]</scope>
    <source>
        <strain evidence="6 7">H1</strain>
    </source>
</reference>
<dbReference type="PANTHER" id="PTHR42790:SF19">
    <property type="entry name" value="KYNURENINE_ALPHA-AMINOADIPATE AMINOTRANSFERASE, MITOCHONDRIAL"/>
    <property type="match status" value="1"/>
</dbReference>
<dbReference type="PANTHER" id="PTHR42790">
    <property type="entry name" value="AMINOTRANSFERASE"/>
    <property type="match status" value="1"/>
</dbReference>
<dbReference type="SUPFAM" id="SSF53383">
    <property type="entry name" value="PLP-dependent transferases"/>
    <property type="match status" value="1"/>
</dbReference>
<protein>
    <submittedName>
        <fullName evidence="6">PLP-dependent aminotransferase family protein</fullName>
    </submittedName>
</protein>
<accession>A0ABU5IF36</accession>
<keyword evidence="4" id="KW-0663">Pyridoxal phosphate</keyword>
<evidence type="ECO:0000256" key="3">
    <source>
        <dbReference type="ARBA" id="ARBA00022679"/>
    </source>
</evidence>
<dbReference type="InterPro" id="IPR015422">
    <property type="entry name" value="PyrdxlP-dep_Trfase_small"/>
</dbReference>
<evidence type="ECO:0000313" key="7">
    <source>
        <dbReference type="Proteomes" id="UP001293718"/>
    </source>
</evidence>
<sequence>MSTDQNTDQNTQPAPRYALSARAAALRSSDVRELLKAAQQAQVISLAGGLPAAELFDTEGLRAATLAALDTNPAAALQYGLTEGQTALREALQAREREQGIALAGRALLVTTGSQQALDIVARLLLDEGDVVVVQRPSYLAALQTFNLAGAQCLGLDEDEEGARVEDLETMAFPRKPKLVYLVTPFANPSGATLSLRRRRWLLEWAARNEVLVLEDDPYGVLRTEGQELPSLAALAQDVPGARAWVGRTSTLSKAVAPGLRLGWLVLPTALAEAAARVKQSMDLHTSSFAQEVAAHYLAGGRLPAHLARVRGAYRERRRALCQALREAFGGALEFSEPEGGMFLWAHFTDGTDTRALLPAALAAGMAFVPGDAFYAGAAPRDRLRLSFSTETPERLREGVARLRKAWEASRRG</sequence>
<keyword evidence="2 6" id="KW-0032">Aminotransferase</keyword>
<evidence type="ECO:0000256" key="2">
    <source>
        <dbReference type="ARBA" id="ARBA00022576"/>
    </source>
</evidence>
<evidence type="ECO:0000256" key="1">
    <source>
        <dbReference type="ARBA" id="ARBA00001933"/>
    </source>
</evidence>
<dbReference type="InterPro" id="IPR015421">
    <property type="entry name" value="PyrdxlP-dep_Trfase_major"/>
</dbReference>
<dbReference type="Gene3D" id="3.40.640.10">
    <property type="entry name" value="Type I PLP-dependent aspartate aminotransferase-like (Major domain)"/>
    <property type="match status" value="1"/>
</dbReference>
<dbReference type="Gene3D" id="3.90.1150.10">
    <property type="entry name" value="Aspartate Aminotransferase, domain 1"/>
    <property type="match status" value="1"/>
</dbReference>
<name>A0ABU5IF36_9BURK</name>
<dbReference type="InterPro" id="IPR004839">
    <property type="entry name" value="Aminotransferase_I/II_large"/>
</dbReference>
<dbReference type="Pfam" id="PF00155">
    <property type="entry name" value="Aminotran_1_2"/>
    <property type="match status" value="1"/>
</dbReference>
<dbReference type="CDD" id="cd00609">
    <property type="entry name" value="AAT_like"/>
    <property type="match status" value="1"/>
</dbReference>
<dbReference type="InterPro" id="IPR050859">
    <property type="entry name" value="Class-I_PLP-dep_aminotransf"/>
</dbReference>
<keyword evidence="3" id="KW-0808">Transferase</keyword>
<comment type="caution">
    <text evidence="6">The sequence shown here is derived from an EMBL/GenBank/DDBJ whole genome shotgun (WGS) entry which is preliminary data.</text>
</comment>